<accession>G7JTB3</accession>
<keyword evidence="1 2" id="KW-0812">Transmembrane</keyword>
<dbReference type="AlphaFoldDB" id="G7JTB3"/>
<proteinExistence type="predicted"/>
<keyword evidence="1" id="KW-0472">Membrane</keyword>
<reference evidence="2 5" key="2">
    <citation type="journal article" date="2014" name="BMC Genomics">
        <title>An improved genome release (version Mt4.0) for the model legume Medicago truncatula.</title>
        <authorList>
            <person name="Tang H."/>
            <person name="Krishnakumar V."/>
            <person name="Bidwell S."/>
            <person name="Rosen B."/>
            <person name="Chan A."/>
            <person name="Zhou S."/>
            <person name="Gentzbittel L."/>
            <person name="Childs K.L."/>
            <person name="Yandell M."/>
            <person name="Gundlach H."/>
            <person name="Mayer K.F."/>
            <person name="Schwartz D.C."/>
            <person name="Town C.D."/>
        </authorList>
    </citation>
    <scope>GENOME REANNOTATION</scope>
    <source>
        <strain evidence="4 5">cv. Jemalong A17</strain>
    </source>
</reference>
<evidence type="ECO:0000313" key="5">
    <source>
        <dbReference type="Proteomes" id="UP000002051"/>
    </source>
</evidence>
<name>G7JTB3_MEDTR</name>
<reference evidence="4" key="3">
    <citation type="submission" date="2015-04" db="UniProtKB">
        <authorList>
            <consortium name="EnsemblPlants"/>
        </authorList>
    </citation>
    <scope>IDENTIFICATION</scope>
    <source>
        <strain evidence="4">cv. Jemalong A17</strain>
    </source>
</reference>
<evidence type="ECO:0000313" key="3">
    <source>
        <dbReference type="EMBL" id="RHN59063.1"/>
    </source>
</evidence>
<protein>
    <submittedName>
        <fullName evidence="2">Transmembrane protein, putative</fullName>
    </submittedName>
</protein>
<evidence type="ECO:0000313" key="2">
    <source>
        <dbReference type="EMBL" id="AES87079.2"/>
    </source>
</evidence>
<dbReference type="Gramene" id="rna21048">
    <property type="protein sequence ID" value="RHN59063.1"/>
    <property type="gene ID" value="gene21048"/>
</dbReference>
<dbReference type="HOGENOM" id="CLU_2871004_0_0_1"/>
<dbReference type="EnsemblPlants" id="AES87079">
    <property type="protein sequence ID" value="AES87079"/>
    <property type="gene ID" value="MTR_4g021020"/>
</dbReference>
<evidence type="ECO:0000313" key="6">
    <source>
        <dbReference type="Proteomes" id="UP000265566"/>
    </source>
</evidence>
<organism evidence="2 5">
    <name type="scientific">Medicago truncatula</name>
    <name type="common">Barrel medic</name>
    <name type="synonym">Medicago tribuloides</name>
    <dbReference type="NCBI Taxonomy" id="3880"/>
    <lineage>
        <taxon>Eukaryota</taxon>
        <taxon>Viridiplantae</taxon>
        <taxon>Streptophyta</taxon>
        <taxon>Embryophyta</taxon>
        <taxon>Tracheophyta</taxon>
        <taxon>Spermatophyta</taxon>
        <taxon>Magnoliopsida</taxon>
        <taxon>eudicotyledons</taxon>
        <taxon>Gunneridae</taxon>
        <taxon>Pentapetalae</taxon>
        <taxon>rosids</taxon>
        <taxon>fabids</taxon>
        <taxon>Fabales</taxon>
        <taxon>Fabaceae</taxon>
        <taxon>Papilionoideae</taxon>
        <taxon>50 kb inversion clade</taxon>
        <taxon>NPAAA clade</taxon>
        <taxon>Hologalegina</taxon>
        <taxon>IRL clade</taxon>
        <taxon>Trifolieae</taxon>
        <taxon>Medicago</taxon>
    </lineage>
</organism>
<dbReference type="EMBL" id="PSQE01000004">
    <property type="protein sequence ID" value="RHN59063.1"/>
    <property type="molecule type" value="Genomic_DNA"/>
</dbReference>
<dbReference type="Proteomes" id="UP000265566">
    <property type="component" value="Chromosome 4"/>
</dbReference>
<sequence length="64" mass="7673">MSRPFWSSLVGILVWITFRYFKKGRGPKLLSRYTRRGKWLVDFAQKFITYKKANEARSVSQSQR</sequence>
<keyword evidence="1" id="KW-1133">Transmembrane helix</keyword>
<dbReference type="Proteomes" id="UP000002051">
    <property type="component" value="Chromosome 4"/>
</dbReference>
<reference evidence="6" key="4">
    <citation type="journal article" date="2018" name="Nat. Plants">
        <title>Whole-genome landscape of Medicago truncatula symbiotic genes.</title>
        <authorList>
            <person name="Pecrix Y."/>
            <person name="Staton S.E."/>
            <person name="Sallet E."/>
            <person name="Lelandais-Briere C."/>
            <person name="Moreau S."/>
            <person name="Carrere S."/>
            <person name="Blein T."/>
            <person name="Jardinaud M.F."/>
            <person name="Latrasse D."/>
            <person name="Zouine M."/>
            <person name="Zahm M."/>
            <person name="Kreplak J."/>
            <person name="Mayjonade B."/>
            <person name="Satge C."/>
            <person name="Perez M."/>
            <person name="Cauet S."/>
            <person name="Marande W."/>
            <person name="Chantry-Darmon C."/>
            <person name="Lopez-Roques C."/>
            <person name="Bouchez O."/>
            <person name="Berard A."/>
            <person name="Debelle F."/>
            <person name="Munos S."/>
            <person name="Bendahmane A."/>
            <person name="Berges H."/>
            <person name="Niebel A."/>
            <person name="Buitink J."/>
            <person name="Frugier F."/>
            <person name="Benhamed M."/>
            <person name="Crespi M."/>
            <person name="Gouzy J."/>
            <person name="Gamas P."/>
        </authorList>
    </citation>
    <scope>NUCLEOTIDE SEQUENCE [LARGE SCALE GENOMIC DNA]</scope>
    <source>
        <strain evidence="6">cv. Jemalong A17</strain>
    </source>
</reference>
<reference evidence="2 5" key="1">
    <citation type="journal article" date="2011" name="Nature">
        <title>The Medicago genome provides insight into the evolution of rhizobial symbioses.</title>
        <authorList>
            <person name="Young N.D."/>
            <person name="Debelle F."/>
            <person name="Oldroyd G.E."/>
            <person name="Geurts R."/>
            <person name="Cannon S.B."/>
            <person name="Udvardi M.K."/>
            <person name="Benedito V.A."/>
            <person name="Mayer K.F."/>
            <person name="Gouzy J."/>
            <person name="Schoof H."/>
            <person name="Van de Peer Y."/>
            <person name="Proost S."/>
            <person name="Cook D.R."/>
            <person name="Meyers B.C."/>
            <person name="Spannagl M."/>
            <person name="Cheung F."/>
            <person name="De Mita S."/>
            <person name="Krishnakumar V."/>
            <person name="Gundlach H."/>
            <person name="Zhou S."/>
            <person name="Mudge J."/>
            <person name="Bharti A.K."/>
            <person name="Murray J.D."/>
            <person name="Naoumkina M.A."/>
            <person name="Rosen B."/>
            <person name="Silverstein K.A."/>
            <person name="Tang H."/>
            <person name="Rombauts S."/>
            <person name="Zhao P.X."/>
            <person name="Zhou P."/>
            <person name="Barbe V."/>
            <person name="Bardou P."/>
            <person name="Bechner M."/>
            <person name="Bellec A."/>
            <person name="Berger A."/>
            <person name="Berges H."/>
            <person name="Bidwell S."/>
            <person name="Bisseling T."/>
            <person name="Choisne N."/>
            <person name="Couloux A."/>
            <person name="Denny R."/>
            <person name="Deshpande S."/>
            <person name="Dai X."/>
            <person name="Doyle J.J."/>
            <person name="Dudez A.M."/>
            <person name="Farmer A.D."/>
            <person name="Fouteau S."/>
            <person name="Franken C."/>
            <person name="Gibelin C."/>
            <person name="Gish J."/>
            <person name="Goldstein S."/>
            <person name="Gonzalez A.J."/>
            <person name="Green P.J."/>
            <person name="Hallab A."/>
            <person name="Hartog M."/>
            <person name="Hua A."/>
            <person name="Humphray S.J."/>
            <person name="Jeong D.H."/>
            <person name="Jing Y."/>
            <person name="Jocker A."/>
            <person name="Kenton S.M."/>
            <person name="Kim D.J."/>
            <person name="Klee K."/>
            <person name="Lai H."/>
            <person name="Lang C."/>
            <person name="Lin S."/>
            <person name="Macmil S.L."/>
            <person name="Magdelenat G."/>
            <person name="Matthews L."/>
            <person name="McCorrison J."/>
            <person name="Monaghan E.L."/>
            <person name="Mun J.H."/>
            <person name="Najar F.Z."/>
            <person name="Nicholson C."/>
            <person name="Noirot C."/>
            <person name="O'Bleness M."/>
            <person name="Paule C.R."/>
            <person name="Poulain J."/>
            <person name="Prion F."/>
            <person name="Qin B."/>
            <person name="Qu C."/>
            <person name="Retzel E.F."/>
            <person name="Riddle C."/>
            <person name="Sallet E."/>
            <person name="Samain S."/>
            <person name="Samson N."/>
            <person name="Sanders I."/>
            <person name="Saurat O."/>
            <person name="Scarpelli C."/>
            <person name="Schiex T."/>
            <person name="Segurens B."/>
            <person name="Severin A.J."/>
            <person name="Sherrier D.J."/>
            <person name="Shi R."/>
            <person name="Sims S."/>
            <person name="Singer S.R."/>
            <person name="Sinharoy S."/>
            <person name="Sterck L."/>
            <person name="Viollet A."/>
            <person name="Wang B.B."/>
            <person name="Wang K."/>
            <person name="Wang M."/>
            <person name="Wang X."/>
            <person name="Warfsmann J."/>
            <person name="Weissenbach J."/>
            <person name="White D.D."/>
            <person name="White J.D."/>
            <person name="Wiley G.B."/>
            <person name="Wincker P."/>
            <person name="Xing Y."/>
            <person name="Yang L."/>
            <person name="Yao Z."/>
            <person name="Ying F."/>
            <person name="Zhai J."/>
            <person name="Zhou L."/>
            <person name="Zuber A."/>
            <person name="Denarie J."/>
            <person name="Dixon R.A."/>
            <person name="May G.D."/>
            <person name="Schwartz D.C."/>
            <person name="Rogers J."/>
            <person name="Quetier F."/>
            <person name="Town C.D."/>
            <person name="Roe B.A."/>
        </authorList>
    </citation>
    <scope>NUCLEOTIDE SEQUENCE [LARGE SCALE GENOMIC DNA]</scope>
    <source>
        <strain evidence="2">A17</strain>
        <strain evidence="4 5">cv. Jemalong A17</strain>
    </source>
</reference>
<reference evidence="3" key="5">
    <citation type="journal article" date="2018" name="Nat. Plants">
        <title>Whole-genome landscape of Medicago truncatula symbiotic genes.</title>
        <authorList>
            <person name="Pecrix Y."/>
            <person name="Gamas P."/>
            <person name="Carrere S."/>
        </authorList>
    </citation>
    <scope>NUCLEOTIDE SEQUENCE</scope>
    <source>
        <tissue evidence="3">Leaves</tissue>
    </source>
</reference>
<evidence type="ECO:0000256" key="1">
    <source>
        <dbReference type="SAM" id="Phobius"/>
    </source>
</evidence>
<accession>A0A0C3WSW1</accession>
<dbReference type="PaxDb" id="3880-AES87079"/>
<evidence type="ECO:0000313" key="4">
    <source>
        <dbReference type="EnsemblPlants" id="AES87079"/>
    </source>
</evidence>
<gene>
    <name evidence="2" type="ordered locus">MTR_4g021020</name>
    <name evidence="3" type="ORF">MtrunA17_Chr4g0009221</name>
</gene>
<feature type="transmembrane region" description="Helical" evidence="1">
    <location>
        <begin position="6"/>
        <end position="22"/>
    </location>
</feature>
<dbReference type="EMBL" id="CM001220">
    <property type="protein sequence ID" value="AES87079.2"/>
    <property type="molecule type" value="Genomic_DNA"/>
</dbReference>
<keyword evidence="5" id="KW-1185">Reference proteome</keyword>